<name>A0A382GA47_9ZZZZ</name>
<gene>
    <name evidence="1" type="ORF">METZ01_LOCUS224327</name>
</gene>
<feature type="non-terminal residue" evidence="1">
    <location>
        <position position="153"/>
    </location>
</feature>
<sequence length="153" mass="17439">MTYLYTAYSKQQNKLQMGVYYDLLGIYDHNSLAAASKEWIENSEFFPKIADLIKIIQNKEISFDQVMDELHQVISIPTGASFKSSDIHEVSYQALTALGGKFGISHLSEKELQKQVRLKYKHVVNEKILRLKDKAHKQIGKRTGTESLGTIMS</sequence>
<dbReference type="AlphaFoldDB" id="A0A382GA47"/>
<reference evidence="1" key="1">
    <citation type="submission" date="2018-05" db="EMBL/GenBank/DDBJ databases">
        <authorList>
            <person name="Lanie J.A."/>
            <person name="Ng W.-L."/>
            <person name="Kazmierczak K.M."/>
            <person name="Andrzejewski T.M."/>
            <person name="Davidsen T.M."/>
            <person name="Wayne K.J."/>
            <person name="Tettelin H."/>
            <person name="Glass J.I."/>
            <person name="Rusch D."/>
            <person name="Podicherti R."/>
            <person name="Tsui H.-C.T."/>
            <person name="Winkler M.E."/>
        </authorList>
    </citation>
    <scope>NUCLEOTIDE SEQUENCE</scope>
</reference>
<evidence type="ECO:0000313" key="1">
    <source>
        <dbReference type="EMBL" id="SVB71473.1"/>
    </source>
</evidence>
<proteinExistence type="predicted"/>
<dbReference type="EMBL" id="UINC01054131">
    <property type="protein sequence ID" value="SVB71473.1"/>
    <property type="molecule type" value="Genomic_DNA"/>
</dbReference>
<protein>
    <submittedName>
        <fullName evidence="1">Uncharacterized protein</fullName>
    </submittedName>
</protein>
<accession>A0A382GA47</accession>
<organism evidence="1">
    <name type="scientific">marine metagenome</name>
    <dbReference type="NCBI Taxonomy" id="408172"/>
    <lineage>
        <taxon>unclassified sequences</taxon>
        <taxon>metagenomes</taxon>
        <taxon>ecological metagenomes</taxon>
    </lineage>
</organism>